<keyword evidence="2" id="KW-1185">Reference proteome</keyword>
<dbReference type="EMBL" id="FQWQ01000001">
    <property type="protein sequence ID" value="SHG78776.1"/>
    <property type="molecule type" value="Genomic_DNA"/>
</dbReference>
<reference evidence="1 2" key="1">
    <citation type="submission" date="2016-11" db="EMBL/GenBank/DDBJ databases">
        <authorList>
            <person name="Jaros S."/>
            <person name="Januszkiewicz K."/>
            <person name="Wedrychowicz H."/>
        </authorList>
    </citation>
    <scope>NUCLEOTIDE SEQUENCE [LARGE SCALE GENOMIC DNA]</scope>
    <source>
        <strain evidence="1 2">DSM 24574</strain>
    </source>
</reference>
<organism evidence="1 2">
    <name type="scientific">Chryseolinea serpens</name>
    <dbReference type="NCBI Taxonomy" id="947013"/>
    <lineage>
        <taxon>Bacteria</taxon>
        <taxon>Pseudomonadati</taxon>
        <taxon>Bacteroidota</taxon>
        <taxon>Cytophagia</taxon>
        <taxon>Cytophagales</taxon>
        <taxon>Fulvivirgaceae</taxon>
        <taxon>Chryseolinea</taxon>
    </lineage>
</organism>
<evidence type="ECO:0000313" key="2">
    <source>
        <dbReference type="Proteomes" id="UP000184212"/>
    </source>
</evidence>
<proteinExistence type="predicted"/>
<sequence>MVNTFKYRFFEMDLRGGTKAYFEMIAKSKEPVPTETNRRRNRIIYEFDETDRGRVDLEIKQMGLVLEEVFHPYHIVSFRSL</sequence>
<protein>
    <submittedName>
        <fullName evidence="1">Uncharacterized protein</fullName>
    </submittedName>
</protein>
<dbReference type="AlphaFoldDB" id="A0A1M5MNF9"/>
<accession>A0A1M5MNF9</accession>
<name>A0A1M5MNF9_9BACT</name>
<evidence type="ECO:0000313" key="1">
    <source>
        <dbReference type="EMBL" id="SHG78776.1"/>
    </source>
</evidence>
<gene>
    <name evidence="1" type="ORF">SAMN04488109_1835</name>
</gene>
<dbReference type="RefSeq" id="WP_073132979.1">
    <property type="nucleotide sequence ID" value="NZ_FQWQ01000001.1"/>
</dbReference>
<dbReference type="Proteomes" id="UP000184212">
    <property type="component" value="Unassembled WGS sequence"/>
</dbReference>